<dbReference type="FunFam" id="1.10.10.60:FF:000010">
    <property type="entry name" value="Transcriptional activator Myb isoform A"/>
    <property type="match status" value="1"/>
</dbReference>
<dbReference type="GO" id="GO:0019185">
    <property type="term" value="C:snRNA-activating protein complex"/>
    <property type="evidence" value="ECO:0007669"/>
    <property type="project" value="TreeGrafter"/>
</dbReference>
<dbReference type="InterPro" id="IPR017930">
    <property type="entry name" value="Myb_dom"/>
</dbReference>
<dbReference type="GO" id="GO:0001006">
    <property type="term" value="F:RNA polymerase III type 3 promoter sequence-specific DNA binding"/>
    <property type="evidence" value="ECO:0007669"/>
    <property type="project" value="TreeGrafter"/>
</dbReference>
<dbReference type="SMART" id="SM00717">
    <property type="entry name" value="SANT"/>
    <property type="match status" value="2"/>
</dbReference>
<dbReference type="PANTHER" id="PTHR46621:SF1">
    <property type="entry name" value="SNRNA-ACTIVATING PROTEIN COMPLEX SUBUNIT 4"/>
    <property type="match status" value="1"/>
</dbReference>
<dbReference type="OrthoDB" id="2143914at2759"/>
<keyword evidence="1" id="KW-0677">Repeat</keyword>
<dbReference type="GO" id="GO:0000978">
    <property type="term" value="F:RNA polymerase II cis-regulatory region sequence-specific DNA binding"/>
    <property type="evidence" value="ECO:0007669"/>
    <property type="project" value="TreeGrafter"/>
</dbReference>
<protein>
    <recommendedName>
        <fullName evidence="11">Myb-like DNA-binding domain containing protein</fullName>
    </recommendedName>
</protein>
<accession>A0A1J4JNZ2</accession>
<evidence type="ECO:0000256" key="4">
    <source>
        <dbReference type="ARBA" id="ARBA00023163"/>
    </source>
</evidence>
<dbReference type="PANTHER" id="PTHR46621">
    <property type="entry name" value="SNRNA-ACTIVATING PROTEIN COMPLEX SUBUNIT 4"/>
    <property type="match status" value="1"/>
</dbReference>
<evidence type="ECO:0000256" key="2">
    <source>
        <dbReference type="ARBA" id="ARBA00023015"/>
    </source>
</evidence>
<dbReference type="SUPFAM" id="SSF46689">
    <property type="entry name" value="Homeodomain-like"/>
    <property type="match status" value="1"/>
</dbReference>
<dbReference type="Gene3D" id="1.10.10.60">
    <property type="entry name" value="Homeodomain-like"/>
    <property type="match status" value="2"/>
</dbReference>
<dbReference type="CDD" id="cd00167">
    <property type="entry name" value="SANT"/>
    <property type="match status" value="2"/>
</dbReference>
<reference evidence="9" key="1">
    <citation type="submission" date="2016-10" db="EMBL/GenBank/DDBJ databases">
        <authorList>
            <person name="Benchimol M."/>
            <person name="Almeida L.G."/>
            <person name="Vasconcelos A.T."/>
            <person name="Perreira-Neves A."/>
            <person name="Rosa I.A."/>
            <person name="Tasca T."/>
            <person name="Bogo M.R."/>
            <person name="de Souza W."/>
        </authorList>
    </citation>
    <scope>NUCLEOTIDE SEQUENCE [LARGE SCALE GENOMIC DNA]</scope>
    <source>
        <strain evidence="9">K</strain>
    </source>
</reference>
<dbReference type="PROSITE" id="PS51294">
    <property type="entry name" value="HTH_MYB"/>
    <property type="match status" value="2"/>
</dbReference>
<organism evidence="9 10">
    <name type="scientific">Tritrichomonas foetus</name>
    <dbReference type="NCBI Taxonomy" id="1144522"/>
    <lineage>
        <taxon>Eukaryota</taxon>
        <taxon>Metamonada</taxon>
        <taxon>Parabasalia</taxon>
        <taxon>Tritrichomonadida</taxon>
        <taxon>Tritrichomonadidae</taxon>
        <taxon>Tritrichomonas</taxon>
    </lineage>
</organism>
<dbReference type="PROSITE" id="PS51293">
    <property type="entry name" value="SANT"/>
    <property type="match status" value="1"/>
</dbReference>
<dbReference type="InterPro" id="IPR001005">
    <property type="entry name" value="SANT/Myb"/>
</dbReference>
<dbReference type="InterPro" id="IPR051575">
    <property type="entry name" value="Myb-like_DNA-bd"/>
</dbReference>
<dbReference type="AlphaFoldDB" id="A0A1J4JNZ2"/>
<dbReference type="InterPro" id="IPR009057">
    <property type="entry name" value="Homeodomain-like_sf"/>
</dbReference>
<dbReference type="RefSeq" id="XP_068353985.1">
    <property type="nucleotide sequence ID" value="XM_068508487.1"/>
</dbReference>
<feature type="domain" description="HTH myb-type" evidence="8">
    <location>
        <begin position="102"/>
        <end position="153"/>
    </location>
</feature>
<evidence type="ECO:0008006" key="11">
    <source>
        <dbReference type="Google" id="ProtNLM"/>
    </source>
</evidence>
<gene>
    <name evidence="9" type="ORF">TRFO_32417</name>
</gene>
<feature type="domain" description="SANT" evidence="7">
    <location>
        <begin position="105"/>
        <end position="156"/>
    </location>
</feature>
<dbReference type="EMBL" id="MLAK01000937">
    <property type="protein sequence ID" value="OHT00849.1"/>
    <property type="molecule type" value="Genomic_DNA"/>
</dbReference>
<dbReference type="Pfam" id="PF13921">
    <property type="entry name" value="Myb_DNA-bind_6"/>
    <property type="match status" value="1"/>
</dbReference>
<evidence type="ECO:0000313" key="10">
    <source>
        <dbReference type="Proteomes" id="UP000179807"/>
    </source>
</evidence>
<keyword evidence="4" id="KW-0804">Transcription</keyword>
<proteinExistence type="predicted"/>
<sequence length="333" mass="37344">MIAAVSMKTTPFIGASFKSNQFQRSYSIPQATAFHSQSFTRNPTQTLPNVSNLTNAGSLNRMNSISKTNNSMSPNYNPVNDVSPFPSFNRNNTSISNCSKGRQFSVKIKFTPEEDQKLLQLVQEHGSKDWIKISQLIGTRNPRQCRERFKNYINPELRKDNWTKEEDDLLLQKYSVFGGKWNKISKYFVNRSDNHLRNRWMMLARHQAKGGDLCQYESSSVESPVASSSPVGQSITFNSISQSFTERNFAQSGNQIQSGKSDPNPAACDVNAQEKRIQEQAVVVQQEKGLSSGVEELSPAASWLDGGAFDLLGVMGQAYDIFGYDQSDAWTIF</sequence>
<comment type="caution">
    <text evidence="9">The sequence shown here is derived from an EMBL/GenBank/DDBJ whole genome shotgun (WGS) entry which is preliminary data.</text>
</comment>
<dbReference type="InterPro" id="IPR017884">
    <property type="entry name" value="SANT_dom"/>
</dbReference>
<evidence type="ECO:0000256" key="1">
    <source>
        <dbReference type="ARBA" id="ARBA00022737"/>
    </source>
</evidence>
<feature type="domain" description="Myb-like" evidence="6">
    <location>
        <begin position="102"/>
        <end position="153"/>
    </location>
</feature>
<evidence type="ECO:0000259" key="8">
    <source>
        <dbReference type="PROSITE" id="PS51294"/>
    </source>
</evidence>
<evidence type="ECO:0000313" key="9">
    <source>
        <dbReference type="EMBL" id="OHT00849.1"/>
    </source>
</evidence>
<dbReference type="GO" id="GO:0042796">
    <property type="term" value="P:snRNA transcription by RNA polymerase III"/>
    <property type="evidence" value="ECO:0007669"/>
    <property type="project" value="TreeGrafter"/>
</dbReference>
<evidence type="ECO:0000256" key="5">
    <source>
        <dbReference type="ARBA" id="ARBA00023242"/>
    </source>
</evidence>
<feature type="domain" description="Myb-like" evidence="6">
    <location>
        <begin position="154"/>
        <end position="204"/>
    </location>
</feature>
<evidence type="ECO:0000259" key="7">
    <source>
        <dbReference type="PROSITE" id="PS51293"/>
    </source>
</evidence>
<dbReference type="PROSITE" id="PS50090">
    <property type="entry name" value="MYB_LIKE"/>
    <property type="match status" value="2"/>
</dbReference>
<dbReference type="Proteomes" id="UP000179807">
    <property type="component" value="Unassembled WGS sequence"/>
</dbReference>
<name>A0A1J4JNZ2_9EUKA</name>
<evidence type="ECO:0000259" key="6">
    <source>
        <dbReference type="PROSITE" id="PS50090"/>
    </source>
</evidence>
<dbReference type="VEuPathDB" id="TrichDB:TRFO_32417"/>
<evidence type="ECO:0000256" key="3">
    <source>
        <dbReference type="ARBA" id="ARBA00023125"/>
    </source>
</evidence>
<dbReference type="GeneID" id="94843191"/>
<keyword evidence="10" id="KW-1185">Reference proteome</keyword>
<dbReference type="GO" id="GO:0042795">
    <property type="term" value="P:snRNA transcription by RNA polymerase II"/>
    <property type="evidence" value="ECO:0007669"/>
    <property type="project" value="TreeGrafter"/>
</dbReference>
<keyword evidence="5" id="KW-0539">Nucleus</keyword>
<feature type="domain" description="HTH myb-type" evidence="8">
    <location>
        <begin position="154"/>
        <end position="208"/>
    </location>
</feature>
<keyword evidence="3" id="KW-0238">DNA-binding</keyword>
<keyword evidence="2" id="KW-0805">Transcription regulation</keyword>